<dbReference type="InterPro" id="IPR016135">
    <property type="entry name" value="UBQ-conjugating_enzyme/RWD"/>
</dbReference>
<keyword evidence="2" id="KW-0833">Ubl conjugation pathway</keyword>
<name>A0AAW1VNR0_RUBAR</name>
<gene>
    <name evidence="4" type="ORF">M0R45_002578</name>
</gene>
<evidence type="ECO:0000313" key="4">
    <source>
        <dbReference type="EMBL" id="KAK9906964.1"/>
    </source>
</evidence>
<proteinExistence type="predicted"/>
<evidence type="ECO:0000313" key="5">
    <source>
        <dbReference type="Proteomes" id="UP001457282"/>
    </source>
</evidence>
<feature type="domain" description="UBC core" evidence="3">
    <location>
        <begin position="25"/>
        <end position="86"/>
    </location>
</feature>
<keyword evidence="5" id="KW-1185">Reference proteome</keyword>
<sequence>MSESETFGNKNLDLEGVALSQVKRGWMKKVQQEWSILEKDLPEKIYVRAFEERMDLLRAAIVGAPGTPYHDGLFFFDIYLSTRVSS</sequence>
<dbReference type="SUPFAM" id="SSF54495">
    <property type="entry name" value="UBC-like"/>
    <property type="match status" value="1"/>
</dbReference>
<dbReference type="GO" id="GO:0061631">
    <property type="term" value="F:ubiquitin conjugating enzyme activity"/>
    <property type="evidence" value="ECO:0007669"/>
    <property type="project" value="TreeGrafter"/>
</dbReference>
<protein>
    <recommendedName>
        <fullName evidence="3">UBC core domain-containing protein</fullName>
    </recommendedName>
</protein>
<dbReference type="InterPro" id="IPR000608">
    <property type="entry name" value="UBC"/>
</dbReference>
<dbReference type="Proteomes" id="UP001457282">
    <property type="component" value="Unassembled WGS sequence"/>
</dbReference>
<dbReference type="PROSITE" id="PS50127">
    <property type="entry name" value="UBC_2"/>
    <property type="match status" value="1"/>
</dbReference>
<dbReference type="Gene3D" id="3.10.110.10">
    <property type="entry name" value="Ubiquitin Conjugating Enzyme"/>
    <property type="match status" value="1"/>
</dbReference>
<dbReference type="PANTHER" id="PTHR46116:SF15">
    <property type="entry name" value="(E3-INDEPENDENT) E2 UBIQUITIN-CONJUGATING ENZYME"/>
    <property type="match status" value="1"/>
</dbReference>
<comment type="caution">
    <text evidence="4">The sequence shown here is derived from an EMBL/GenBank/DDBJ whole genome shotgun (WGS) entry which is preliminary data.</text>
</comment>
<reference evidence="4 5" key="1">
    <citation type="journal article" date="2023" name="G3 (Bethesda)">
        <title>A chromosome-length genome assembly and annotation of blackberry (Rubus argutus, cv. 'Hillquist').</title>
        <authorList>
            <person name="Bruna T."/>
            <person name="Aryal R."/>
            <person name="Dudchenko O."/>
            <person name="Sargent D.J."/>
            <person name="Mead D."/>
            <person name="Buti M."/>
            <person name="Cavallini A."/>
            <person name="Hytonen T."/>
            <person name="Andres J."/>
            <person name="Pham M."/>
            <person name="Weisz D."/>
            <person name="Mascagni F."/>
            <person name="Usai G."/>
            <person name="Natali L."/>
            <person name="Bassil N."/>
            <person name="Fernandez G.E."/>
            <person name="Lomsadze A."/>
            <person name="Armour M."/>
            <person name="Olukolu B."/>
            <person name="Poorten T."/>
            <person name="Britton C."/>
            <person name="Davik J."/>
            <person name="Ashrafi H."/>
            <person name="Aiden E.L."/>
            <person name="Borodovsky M."/>
            <person name="Worthington M."/>
        </authorList>
    </citation>
    <scope>NUCLEOTIDE SEQUENCE [LARGE SCALE GENOMIC DNA]</scope>
    <source>
        <strain evidence="4">PI 553951</strain>
    </source>
</reference>
<evidence type="ECO:0000256" key="1">
    <source>
        <dbReference type="ARBA" id="ARBA00022679"/>
    </source>
</evidence>
<dbReference type="EMBL" id="JBEDUW010000052">
    <property type="protein sequence ID" value="KAK9906964.1"/>
    <property type="molecule type" value="Genomic_DNA"/>
</dbReference>
<evidence type="ECO:0000256" key="2">
    <source>
        <dbReference type="ARBA" id="ARBA00022786"/>
    </source>
</evidence>
<keyword evidence="1" id="KW-0808">Transferase</keyword>
<evidence type="ECO:0000259" key="3">
    <source>
        <dbReference type="PROSITE" id="PS50127"/>
    </source>
</evidence>
<organism evidence="4 5">
    <name type="scientific">Rubus argutus</name>
    <name type="common">Southern blackberry</name>
    <dbReference type="NCBI Taxonomy" id="59490"/>
    <lineage>
        <taxon>Eukaryota</taxon>
        <taxon>Viridiplantae</taxon>
        <taxon>Streptophyta</taxon>
        <taxon>Embryophyta</taxon>
        <taxon>Tracheophyta</taxon>
        <taxon>Spermatophyta</taxon>
        <taxon>Magnoliopsida</taxon>
        <taxon>eudicotyledons</taxon>
        <taxon>Gunneridae</taxon>
        <taxon>Pentapetalae</taxon>
        <taxon>rosids</taxon>
        <taxon>fabids</taxon>
        <taxon>Rosales</taxon>
        <taxon>Rosaceae</taxon>
        <taxon>Rosoideae</taxon>
        <taxon>Rosoideae incertae sedis</taxon>
        <taxon>Rubus</taxon>
    </lineage>
</organism>
<dbReference type="PANTHER" id="PTHR46116">
    <property type="entry name" value="(E3-INDEPENDENT) E2 UBIQUITIN-CONJUGATING ENZYME"/>
    <property type="match status" value="1"/>
</dbReference>
<accession>A0AAW1VNR0</accession>
<dbReference type="AlphaFoldDB" id="A0AAW1VNR0"/>